<gene>
    <name evidence="2" type="ORF">GCM10023224_08270</name>
</gene>
<keyword evidence="3" id="KW-1185">Reference proteome</keyword>
<evidence type="ECO:0000256" key="1">
    <source>
        <dbReference type="SAM" id="MobiDB-lite"/>
    </source>
</evidence>
<feature type="compositionally biased region" description="Low complexity" evidence="1">
    <location>
        <begin position="234"/>
        <end position="255"/>
    </location>
</feature>
<name>A0ABP9GDN5_9ACTN</name>
<dbReference type="EMBL" id="BAABIK010000003">
    <property type="protein sequence ID" value="GAA4930813.1"/>
    <property type="molecule type" value="Genomic_DNA"/>
</dbReference>
<comment type="caution">
    <text evidence="2">The sequence shown here is derived from an EMBL/GenBank/DDBJ whole genome shotgun (WGS) entry which is preliminary data.</text>
</comment>
<evidence type="ECO:0000313" key="3">
    <source>
        <dbReference type="Proteomes" id="UP001499993"/>
    </source>
</evidence>
<proteinExistence type="predicted"/>
<organism evidence="2 3">
    <name type="scientific">Streptomonospora halophila</name>
    <dbReference type="NCBI Taxonomy" id="427369"/>
    <lineage>
        <taxon>Bacteria</taxon>
        <taxon>Bacillati</taxon>
        <taxon>Actinomycetota</taxon>
        <taxon>Actinomycetes</taxon>
        <taxon>Streptosporangiales</taxon>
        <taxon>Nocardiopsidaceae</taxon>
        <taxon>Streptomonospora</taxon>
    </lineage>
</organism>
<feature type="region of interest" description="Disordered" evidence="1">
    <location>
        <begin position="161"/>
        <end position="182"/>
    </location>
</feature>
<reference evidence="3" key="1">
    <citation type="journal article" date="2019" name="Int. J. Syst. Evol. Microbiol.">
        <title>The Global Catalogue of Microorganisms (GCM) 10K type strain sequencing project: providing services to taxonomists for standard genome sequencing and annotation.</title>
        <authorList>
            <consortium name="The Broad Institute Genomics Platform"/>
            <consortium name="The Broad Institute Genome Sequencing Center for Infectious Disease"/>
            <person name="Wu L."/>
            <person name="Ma J."/>
        </authorList>
    </citation>
    <scope>NUCLEOTIDE SEQUENCE [LARGE SCALE GENOMIC DNA]</scope>
    <source>
        <strain evidence="3">JCM 18123</strain>
    </source>
</reference>
<accession>A0ABP9GDN5</accession>
<dbReference type="Proteomes" id="UP001499993">
    <property type="component" value="Unassembled WGS sequence"/>
</dbReference>
<evidence type="ECO:0000313" key="2">
    <source>
        <dbReference type="EMBL" id="GAA4930813.1"/>
    </source>
</evidence>
<feature type="compositionally biased region" description="Low complexity" evidence="1">
    <location>
        <begin position="161"/>
        <end position="171"/>
    </location>
</feature>
<feature type="region of interest" description="Disordered" evidence="1">
    <location>
        <begin position="232"/>
        <end position="255"/>
    </location>
</feature>
<dbReference type="Gene3D" id="3.90.25.10">
    <property type="entry name" value="UDP-galactose 4-epimerase, domain 1"/>
    <property type="match status" value="1"/>
</dbReference>
<sequence>MFRSKPGSPIDQRPSSPSLIVSPAYSHWRREARTETITRRTAVLAYGPIPLGAFRGYILTGLESLTAREQAQILAETLGRRVEFAAPAPEEYARTSIENGTPAASAAALQDLHELFRAHRAGVGASTTPMRSAAPAQCPAARKAVVRRRTAEATAPRAFATADGPSRRIPCGPAPRPGGRVRTRVRRAQPAGGWSPLPPRWGWHHAEQARVRARSRTGPSLTCWLCQPRRVALPPTSSTSSPRSRSRWSGSSYSS</sequence>
<protein>
    <submittedName>
        <fullName evidence="2">Uncharacterized protein</fullName>
    </submittedName>
</protein>